<sequence length="68" mass="8146">MQKTNYFKKTFIFVFVFFTVYKIVFQLFEGIETFTSEFLIKTLAVVFMTSLTLAVLNHFLKIDFNKKK</sequence>
<keyword evidence="3" id="KW-1185">Reference proteome</keyword>
<proteinExistence type="predicted"/>
<keyword evidence="1" id="KW-0472">Membrane</keyword>
<keyword evidence="1" id="KW-0812">Transmembrane</keyword>
<gene>
    <name evidence="2" type="ORF">G6042_08125</name>
</gene>
<accession>A0ABX1QSH4</accession>
<name>A0ABX1QSH4_9FLAO</name>
<organism evidence="2 3">
    <name type="scientific">Flavobacterium solisilvae</name>
    <dbReference type="NCBI Taxonomy" id="1852019"/>
    <lineage>
        <taxon>Bacteria</taxon>
        <taxon>Pseudomonadati</taxon>
        <taxon>Bacteroidota</taxon>
        <taxon>Flavobacteriia</taxon>
        <taxon>Flavobacteriales</taxon>
        <taxon>Flavobacteriaceae</taxon>
        <taxon>Flavobacterium</taxon>
    </lineage>
</organism>
<evidence type="ECO:0000313" key="3">
    <source>
        <dbReference type="Proteomes" id="UP000767947"/>
    </source>
</evidence>
<feature type="transmembrane region" description="Helical" evidence="1">
    <location>
        <begin position="12"/>
        <end position="28"/>
    </location>
</feature>
<comment type="caution">
    <text evidence="2">The sequence shown here is derived from an EMBL/GenBank/DDBJ whole genome shotgun (WGS) entry which is preliminary data.</text>
</comment>
<evidence type="ECO:0000256" key="1">
    <source>
        <dbReference type="SAM" id="Phobius"/>
    </source>
</evidence>
<dbReference type="RefSeq" id="WP_169523809.1">
    <property type="nucleotide sequence ID" value="NZ_JAAMPT010000206.1"/>
</dbReference>
<feature type="transmembrane region" description="Helical" evidence="1">
    <location>
        <begin position="40"/>
        <end position="60"/>
    </location>
</feature>
<evidence type="ECO:0000313" key="2">
    <source>
        <dbReference type="EMBL" id="NMH25234.1"/>
    </source>
</evidence>
<dbReference type="EMBL" id="JAAMPT010000206">
    <property type="protein sequence ID" value="NMH25234.1"/>
    <property type="molecule type" value="Genomic_DNA"/>
</dbReference>
<dbReference type="Proteomes" id="UP000767947">
    <property type="component" value="Unassembled WGS sequence"/>
</dbReference>
<protein>
    <submittedName>
        <fullName evidence="2">Uncharacterized protein</fullName>
    </submittedName>
</protein>
<keyword evidence="1" id="KW-1133">Transmembrane helix</keyword>
<reference evidence="2 3" key="1">
    <citation type="submission" date="2020-02" db="EMBL/GenBank/DDBJ databases">
        <title>Flavobacterium sp. genome.</title>
        <authorList>
            <person name="Jung H.S."/>
            <person name="Baek J.H."/>
            <person name="Jeon C.O."/>
        </authorList>
    </citation>
    <scope>NUCLEOTIDE SEQUENCE [LARGE SCALE GENOMIC DNA]</scope>
    <source>
        <strain evidence="2 3">SE-s27</strain>
    </source>
</reference>